<feature type="compositionally biased region" description="Low complexity" evidence="1">
    <location>
        <begin position="1"/>
        <end position="11"/>
    </location>
</feature>
<dbReference type="AlphaFoldDB" id="A0A843V435"/>
<gene>
    <name evidence="2" type="ORF">Taro_023551</name>
</gene>
<evidence type="ECO:0000256" key="1">
    <source>
        <dbReference type="SAM" id="MobiDB-lite"/>
    </source>
</evidence>
<reference evidence="2" key="1">
    <citation type="submission" date="2017-07" db="EMBL/GenBank/DDBJ databases">
        <title>Taro Niue Genome Assembly and Annotation.</title>
        <authorList>
            <person name="Atibalentja N."/>
            <person name="Keating K."/>
            <person name="Fields C.J."/>
        </authorList>
    </citation>
    <scope>NUCLEOTIDE SEQUENCE</scope>
    <source>
        <strain evidence="2">Niue_2</strain>
        <tissue evidence="2">Leaf</tissue>
    </source>
</reference>
<evidence type="ECO:0000313" key="3">
    <source>
        <dbReference type="Proteomes" id="UP000652761"/>
    </source>
</evidence>
<organism evidence="2 3">
    <name type="scientific">Colocasia esculenta</name>
    <name type="common">Wild taro</name>
    <name type="synonym">Arum esculentum</name>
    <dbReference type="NCBI Taxonomy" id="4460"/>
    <lineage>
        <taxon>Eukaryota</taxon>
        <taxon>Viridiplantae</taxon>
        <taxon>Streptophyta</taxon>
        <taxon>Embryophyta</taxon>
        <taxon>Tracheophyta</taxon>
        <taxon>Spermatophyta</taxon>
        <taxon>Magnoliopsida</taxon>
        <taxon>Liliopsida</taxon>
        <taxon>Araceae</taxon>
        <taxon>Aroideae</taxon>
        <taxon>Colocasieae</taxon>
        <taxon>Colocasia</taxon>
    </lineage>
</organism>
<sequence length="109" mass="11847">MASTQSSSFPLPSSPPPSPPYRPDSGVGVGRTHAKADCCNDLVALELARDDRLVLAVQEDQKCDVVEANICDVVEANMWTHNGGVVSLIHIKDESLPIREARKEKNRVP</sequence>
<comment type="caution">
    <text evidence="2">The sequence shown here is derived from an EMBL/GenBank/DDBJ whole genome shotgun (WGS) entry which is preliminary data.</text>
</comment>
<dbReference type="Proteomes" id="UP000652761">
    <property type="component" value="Unassembled WGS sequence"/>
</dbReference>
<protein>
    <submittedName>
        <fullName evidence="2">Uncharacterized protein</fullName>
    </submittedName>
</protein>
<evidence type="ECO:0000313" key="2">
    <source>
        <dbReference type="EMBL" id="MQL90951.1"/>
    </source>
</evidence>
<feature type="region of interest" description="Disordered" evidence="1">
    <location>
        <begin position="1"/>
        <end position="31"/>
    </location>
</feature>
<dbReference type="EMBL" id="NMUH01001289">
    <property type="protein sequence ID" value="MQL90951.1"/>
    <property type="molecule type" value="Genomic_DNA"/>
</dbReference>
<name>A0A843V435_COLES</name>
<proteinExistence type="predicted"/>
<accession>A0A843V435</accession>
<keyword evidence="3" id="KW-1185">Reference proteome</keyword>
<feature type="compositionally biased region" description="Pro residues" evidence="1">
    <location>
        <begin position="12"/>
        <end position="22"/>
    </location>
</feature>